<evidence type="ECO:0000313" key="1">
    <source>
        <dbReference type="EnsemblMetazoa" id="Aqu2.1.28128_001"/>
    </source>
</evidence>
<dbReference type="EnsemblMetazoa" id="Aqu2.1.28128_001">
    <property type="protein sequence ID" value="Aqu2.1.28128_001"/>
    <property type="gene ID" value="Aqu2.1.28128"/>
</dbReference>
<dbReference type="InParanoid" id="A0A1X7UK56"/>
<reference evidence="1" key="1">
    <citation type="submission" date="2017-05" db="UniProtKB">
        <authorList>
            <consortium name="EnsemblMetazoa"/>
        </authorList>
    </citation>
    <scope>IDENTIFICATION</scope>
</reference>
<organism evidence="1">
    <name type="scientific">Amphimedon queenslandica</name>
    <name type="common">Sponge</name>
    <dbReference type="NCBI Taxonomy" id="400682"/>
    <lineage>
        <taxon>Eukaryota</taxon>
        <taxon>Metazoa</taxon>
        <taxon>Porifera</taxon>
        <taxon>Demospongiae</taxon>
        <taxon>Heteroscleromorpha</taxon>
        <taxon>Haplosclerida</taxon>
        <taxon>Niphatidae</taxon>
        <taxon>Amphimedon</taxon>
    </lineage>
</organism>
<sequence>MARLYNADKALDLVMDDDSNEVFCSDSEDNLGFEDDVDEWLDISKLNSDTIIIVY</sequence>
<proteinExistence type="predicted"/>
<dbReference type="AlphaFoldDB" id="A0A1X7UK56"/>
<name>A0A1X7UK56_AMPQE</name>
<accession>A0A1X7UK56</accession>
<protein>
    <submittedName>
        <fullName evidence="1">Uncharacterized protein</fullName>
    </submittedName>
</protein>